<organism evidence="2 3">
    <name type="scientific">Pomacea canaliculata</name>
    <name type="common">Golden apple snail</name>
    <dbReference type="NCBI Taxonomy" id="400727"/>
    <lineage>
        <taxon>Eukaryota</taxon>
        <taxon>Metazoa</taxon>
        <taxon>Spiralia</taxon>
        <taxon>Lophotrochozoa</taxon>
        <taxon>Mollusca</taxon>
        <taxon>Gastropoda</taxon>
        <taxon>Caenogastropoda</taxon>
        <taxon>Architaenioglossa</taxon>
        <taxon>Ampullarioidea</taxon>
        <taxon>Ampullariidae</taxon>
        <taxon>Pomacea</taxon>
    </lineage>
</organism>
<evidence type="ECO:0000256" key="1">
    <source>
        <dbReference type="SAM" id="MobiDB-lite"/>
    </source>
</evidence>
<accession>A0A2T7NYJ9</accession>
<dbReference type="SUPFAM" id="SSF55486">
    <property type="entry name" value="Metalloproteases ('zincins'), catalytic domain"/>
    <property type="match status" value="1"/>
</dbReference>
<dbReference type="GO" id="GO:0008237">
    <property type="term" value="F:metallopeptidase activity"/>
    <property type="evidence" value="ECO:0007669"/>
    <property type="project" value="InterPro"/>
</dbReference>
<dbReference type="InterPro" id="IPR024079">
    <property type="entry name" value="MetalloPept_cat_dom_sf"/>
</dbReference>
<gene>
    <name evidence="2" type="ORF">C0Q70_13906</name>
</gene>
<feature type="region of interest" description="Disordered" evidence="1">
    <location>
        <begin position="1"/>
        <end position="65"/>
    </location>
</feature>
<feature type="compositionally biased region" description="Polar residues" evidence="1">
    <location>
        <begin position="52"/>
        <end position="63"/>
    </location>
</feature>
<sequence length="198" mass="22275">MREGQGSQQDDEDQNWRLERSATSVDLDPLSPTTRLPGKRRKRSVAVRRGLRQQSAPLASSSARVGKVGNPAVKANVEVLAVVDNSIYRKFLAKDSNNREAALARMRRYYGIVFAMVNQRFQTIDSPDLSITVTMSGLLIAETREDSLWLEQLVDWSTVKERGRASVNTDKALNSFRAWTKTQLSFLPKFDHAMVFSG</sequence>
<evidence type="ECO:0000313" key="2">
    <source>
        <dbReference type="EMBL" id="PVD26236.1"/>
    </source>
</evidence>
<dbReference type="AlphaFoldDB" id="A0A2T7NYJ9"/>
<proteinExistence type="predicted"/>
<dbReference type="Proteomes" id="UP000245119">
    <property type="component" value="Linkage Group LG8"/>
</dbReference>
<dbReference type="OrthoDB" id="10035764at2759"/>
<keyword evidence="3" id="KW-1185">Reference proteome</keyword>
<reference evidence="2 3" key="1">
    <citation type="submission" date="2018-04" db="EMBL/GenBank/DDBJ databases">
        <title>The genome of golden apple snail Pomacea canaliculata provides insight into stress tolerance and invasive adaptation.</title>
        <authorList>
            <person name="Liu C."/>
            <person name="Liu B."/>
            <person name="Ren Y."/>
            <person name="Zhang Y."/>
            <person name="Wang H."/>
            <person name="Li S."/>
            <person name="Jiang F."/>
            <person name="Yin L."/>
            <person name="Zhang G."/>
            <person name="Qian W."/>
            <person name="Fan W."/>
        </authorList>
    </citation>
    <scope>NUCLEOTIDE SEQUENCE [LARGE SCALE GENOMIC DNA]</scope>
    <source>
        <strain evidence="2">SZHN2017</strain>
        <tissue evidence="2">Muscle</tissue>
    </source>
</reference>
<dbReference type="EMBL" id="PZQS01000008">
    <property type="protein sequence ID" value="PVD26236.1"/>
    <property type="molecule type" value="Genomic_DNA"/>
</dbReference>
<name>A0A2T7NYJ9_POMCA</name>
<feature type="compositionally biased region" description="Basic residues" evidence="1">
    <location>
        <begin position="37"/>
        <end position="51"/>
    </location>
</feature>
<dbReference type="Gene3D" id="3.40.390.10">
    <property type="entry name" value="Collagenase (Catalytic Domain)"/>
    <property type="match status" value="1"/>
</dbReference>
<protein>
    <submittedName>
        <fullName evidence="2">Uncharacterized protein</fullName>
    </submittedName>
</protein>
<evidence type="ECO:0000313" key="3">
    <source>
        <dbReference type="Proteomes" id="UP000245119"/>
    </source>
</evidence>
<comment type="caution">
    <text evidence="2">The sequence shown here is derived from an EMBL/GenBank/DDBJ whole genome shotgun (WGS) entry which is preliminary data.</text>
</comment>